<feature type="domain" description="CASC1 C-terminal" evidence="2">
    <location>
        <begin position="378"/>
        <end position="548"/>
    </location>
</feature>
<sequence>MNLREYAIVGGVYKLTRFAKLPQPVEPRSGFLFTTGRVGLKLTERGYRGRRQLYTILREHARRQRALDREQLVRDELVAAYDRFLAVHRYGDLASSSTPAIAEMRHPTEADIEIEKAGGKRRSRWTALGQGISSIVSAEEPKEMDEKLEQFPLVHPSRPRYLHPATLRSRQRPVMIATDQPGHPGHTIDADAERCMGELVRTLQAANTMDDEEAEERLCAHFSTFLRLLDYLREQEKPIFPVKPPPKVALEPVRASATGKQQQQVKRQTVPRVFKHRNMVVVQMPGRRPSRRTIASAAAVRRASSMPRLSTVSTKGRLSMRKKQRKRSKSQSGPSTVVVNDAVVEEEEKEAEKKEEVEPKWALDGASRRPNVRKAKADGKEAIVALKTATGLELAFHVSTVGYRLKIVAESVERSTPNAPLHSDPRLDTELTLDELEKLLVKLNLHLFPQPDTCFYANGSSSSSSRSSATLKHDAMEMHNLQCLAVFCLTHQLEWCLWNRARGTGTADQHQYHPTTTTIKITPLGVLTVEVEELCSPTLEQILLAYHPVPVDQSYNADCYGLLKGALEEPSRKVLSKTPPMLQWHVGQLLQKLRLLSYS</sequence>
<feature type="compositionally biased region" description="Polar residues" evidence="1">
    <location>
        <begin position="307"/>
        <end position="316"/>
    </location>
</feature>
<reference evidence="3" key="2">
    <citation type="submission" date="2010-05" db="EMBL/GenBank/DDBJ databases">
        <authorList>
            <person name="Almeida L.G."/>
            <person name="Nicolas M.F."/>
            <person name="Souza R.C."/>
            <person name="Vasconcelos A.T.R."/>
        </authorList>
    </citation>
    <scope>NUCLEOTIDE SEQUENCE</scope>
</reference>
<keyword evidence="5" id="KW-1185">Reference proteome</keyword>
<feature type="compositionally biased region" description="Basic and acidic residues" evidence="1">
    <location>
        <begin position="350"/>
        <end position="359"/>
    </location>
</feature>
<accession>W5J8F4</accession>
<name>W5J8F4_ANODA</name>
<dbReference type="PANTHER" id="PTHR20929:SF11">
    <property type="entry name" value="DYNEIN AXONEMAL INTERMEDIATE CHAIN 7"/>
    <property type="match status" value="1"/>
</dbReference>
<dbReference type="GO" id="GO:0048487">
    <property type="term" value="F:beta-tubulin binding"/>
    <property type="evidence" value="ECO:0007669"/>
    <property type="project" value="TreeGrafter"/>
</dbReference>
<dbReference type="EMBL" id="ADMH02002101">
    <property type="protein sequence ID" value="ETN59155.1"/>
    <property type="molecule type" value="Genomic_DNA"/>
</dbReference>
<dbReference type="eggNOG" id="ENOG502QQM9">
    <property type="taxonomic scope" value="Eukaryota"/>
</dbReference>
<protein>
    <recommendedName>
        <fullName evidence="2">CASC1 C-terminal domain-containing protein</fullName>
    </recommendedName>
</protein>
<reference evidence="3" key="3">
    <citation type="journal article" date="2013" name="Nucleic Acids Res.">
        <title>The genome of Anopheles darlingi, the main neotropical malaria vector.</title>
        <authorList>
            <person name="Marinotti O."/>
            <person name="Cerqueira G.C."/>
            <person name="de Almeida L.G."/>
            <person name="Ferro M.I."/>
            <person name="Loreto E.L."/>
            <person name="Zaha A."/>
            <person name="Teixeira S.M."/>
            <person name="Wespiser A.R."/>
            <person name="Almeida E Silva A."/>
            <person name="Schlindwein A.D."/>
            <person name="Pacheco A.C."/>
            <person name="Silva A.L."/>
            <person name="Graveley B.R."/>
            <person name="Walenz B.P."/>
            <person name="Lima Bde A."/>
            <person name="Ribeiro C.A."/>
            <person name="Nunes-Silva C.G."/>
            <person name="de Carvalho C.R."/>
            <person name="Soares C.M."/>
            <person name="de Menezes C.B."/>
            <person name="Matiolli C."/>
            <person name="Caffrey D."/>
            <person name="Araujo D.A."/>
            <person name="de Oliveira D.M."/>
            <person name="Golenbock D."/>
            <person name="Grisard E.C."/>
            <person name="Fantinatti-Garboggini F."/>
            <person name="de Carvalho F.M."/>
            <person name="Barcellos F.G."/>
            <person name="Prosdocimi F."/>
            <person name="May G."/>
            <person name="Azevedo Junior G.M."/>
            <person name="Guimaraes G.M."/>
            <person name="Goldman G.H."/>
            <person name="Padilha I.Q."/>
            <person name="Batista Jda S."/>
            <person name="Ferro J.A."/>
            <person name="Ribeiro J.M."/>
            <person name="Fietto J.L."/>
            <person name="Dabbas K.M."/>
            <person name="Cerdeira L."/>
            <person name="Agnez-Lima L.F."/>
            <person name="Brocchi M."/>
            <person name="de Carvalho M.O."/>
            <person name="Teixeira Mde M."/>
            <person name="Diniz Maia Mde M."/>
            <person name="Goldman M.H."/>
            <person name="Cruz Schneider M.P."/>
            <person name="Felipe M.S."/>
            <person name="Hungria M."/>
            <person name="Nicolas M.F."/>
            <person name="Pereira M."/>
            <person name="Montes M.A."/>
            <person name="Cantao M.E."/>
            <person name="Vincentz M."/>
            <person name="Rafael M.S."/>
            <person name="Silverman N."/>
            <person name="Stoco P.H."/>
            <person name="Souza R.C."/>
            <person name="Vicentini R."/>
            <person name="Gazzinelli R.T."/>
            <person name="Neves Rde O."/>
            <person name="Silva R."/>
            <person name="Astolfi-Filho S."/>
            <person name="Maciel T.E."/>
            <person name="Urmenyi T.P."/>
            <person name="Tadei W.P."/>
            <person name="Camargo E.P."/>
            <person name="de Vasconcelos A.T."/>
        </authorList>
    </citation>
    <scope>NUCLEOTIDE SEQUENCE</scope>
</reference>
<dbReference type="AlphaFoldDB" id="W5J8F4"/>
<dbReference type="InterPro" id="IPR022110">
    <property type="entry name" value="CASC1_C"/>
</dbReference>
<gene>
    <name evidence="3" type="ORF">AND_009253</name>
</gene>
<proteinExistence type="predicted"/>
<organism evidence="3">
    <name type="scientific">Anopheles darlingi</name>
    <name type="common">Mosquito</name>
    <dbReference type="NCBI Taxonomy" id="43151"/>
    <lineage>
        <taxon>Eukaryota</taxon>
        <taxon>Metazoa</taxon>
        <taxon>Ecdysozoa</taxon>
        <taxon>Arthropoda</taxon>
        <taxon>Hexapoda</taxon>
        <taxon>Insecta</taxon>
        <taxon>Pterygota</taxon>
        <taxon>Neoptera</taxon>
        <taxon>Endopterygota</taxon>
        <taxon>Diptera</taxon>
        <taxon>Nematocera</taxon>
        <taxon>Culicoidea</taxon>
        <taxon>Culicidae</taxon>
        <taxon>Anophelinae</taxon>
        <taxon>Anopheles</taxon>
    </lineage>
</organism>
<dbReference type="GO" id="GO:0008017">
    <property type="term" value="F:microtubule binding"/>
    <property type="evidence" value="ECO:0007669"/>
    <property type="project" value="TreeGrafter"/>
</dbReference>
<feature type="compositionally biased region" description="Basic residues" evidence="1">
    <location>
        <begin position="318"/>
        <end position="329"/>
    </location>
</feature>
<evidence type="ECO:0000259" key="2">
    <source>
        <dbReference type="Pfam" id="PF12366"/>
    </source>
</evidence>
<dbReference type="InterPro" id="IPR023247">
    <property type="entry name" value="IC97/Dnai7-like"/>
</dbReference>
<dbReference type="EnsemblMetazoa" id="ADAC009253-RA">
    <property type="protein sequence ID" value="ADAC009253-PA"/>
    <property type="gene ID" value="ADAC009253"/>
</dbReference>
<dbReference type="Proteomes" id="UP000000673">
    <property type="component" value="Unassembled WGS sequence"/>
</dbReference>
<evidence type="ECO:0000313" key="4">
    <source>
        <dbReference type="EnsemblMetazoa" id="ADAC009253-PA"/>
    </source>
</evidence>
<dbReference type="Pfam" id="PF12366">
    <property type="entry name" value="Casc1_C"/>
    <property type="match status" value="1"/>
</dbReference>
<dbReference type="HOGENOM" id="CLU_455774_0_0_1"/>
<dbReference type="VEuPathDB" id="VectorBase:ADAR2_004595"/>
<evidence type="ECO:0000256" key="1">
    <source>
        <dbReference type="SAM" id="MobiDB-lite"/>
    </source>
</evidence>
<reference evidence="3 5" key="1">
    <citation type="journal article" date="2010" name="BMC Genomics">
        <title>Combination of measures distinguishes pre-miRNAs from other stem-loops in the genome of the newly sequenced Anopheles darlingi.</title>
        <authorList>
            <person name="Mendes N.D."/>
            <person name="Freitas A.T."/>
            <person name="Vasconcelos A.T."/>
            <person name="Sagot M.F."/>
        </authorList>
    </citation>
    <scope>NUCLEOTIDE SEQUENCE</scope>
</reference>
<reference evidence="4" key="4">
    <citation type="submission" date="2015-06" db="UniProtKB">
        <authorList>
            <consortium name="EnsemblMetazoa"/>
        </authorList>
    </citation>
    <scope>IDENTIFICATION</scope>
</reference>
<dbReference type="PANTHER" id="PTHR20929">
    <property type="entry name" value="LUNG ADENOMA SUSCEPTIBILITY 1-RELATED"/>
    <property type="match status" value="1"/>
</dbReference>
<evidence type="ECO:0000313" key="3">
    <source>
        <dbReference type="EMBL" id="ETN59155.1"/>
    </source>
</evidence>
<evidence type="ECO:0000313" key="5">
    <source>
        <dbReference type="Proteomes" id="UP000000673"/>
    </source>
</evidence>
<feature type="region of interest" description="Disordered" evidence="1">
    <location>
        <begin position="298"/>
        <end position="359"/>
    </location>
</feature>
<dbReference type="VEuPathDB" id="VectorBase:ADAC009253"/>